<dbReference type="GO" id="GO:0016740">
    <property type="term" value="F:transferase activity"/>
    <property type="evidence" value="ECO:0007669"/>
    <property type="project" value="UniProtKB-KW"/>
</dbReference>
<reference evidence="7 8" key="1">
    <citation type="submission" date="2019-12" db="EMBL/GenBank/DDBJ databases">
        <title>Genomic-based taxomic classification of the family Erythrobacteraceae.</title>
        <authorList>
            <person name="Xu L."/>
        </authorList>
    </citation>
    <scope>NUCLEOTIDE SEQUENCE [LARGE SCALE GENOMIC DNA]</scope>
    <source>
        <strain evidence="7 8">M0322</strain>
    </source>
</reference>
<dbReference type="AlphaFoldDB" id="A0A844YTR4"/>
<evidence type="ECO:0000256" key="2">
    <source>
        <dbReference type="ARBA" id="ARBA00022723"/>
    </source>
</evidence>
<dbReference type="InterPro" id="IPR017850">
    <property type="entry name" value="Alkaline_phosphatase_core_sf"/>
</dbReference>
<evidence type="ECO:0000256" key="1">
    <source>
        <dbReference type="ARBA" id="ARBA00008779"/>
    </source>
</evidence>
<keyword evidence="8" id="KW-1185">Reference proteome</keyword>
<accession>A0A844YTR4</accession>
<keyword evidence="5" id="KW-0732">Signal</keyword>
<dbReference type="InterPro" id="IPR000917">
    <property type="entry name" value="Sulfatase_N"/>
</dbReference>
<name>A0A844YTR4_9SPHN</name>
<feature type="domain" description="Sulfatase N-terminal" evidence="6">
    <location>
        <begin position="33"/>
        <end position="124"/>
    </location>
</feature>
<dbReference type="SUPFAM" id="SSF48371">
    <property type="entry name" value="ARM repeat"/>
    <property type="match status" value="1"/>
</dbReference>
<dbReference type="PANTHER" id="PTHR42693:SF53">
    <property type="entry name" value="ENDO-4-O-SULFATASE"/>
    <property type="match status" value="1"/>
</dbReference>
<keyword evidence="2" id="KW-0479">Metal-binding</keyword>
<dbReference type="EMBL" id="WTYV01000001">
    <property type="protein sequence ID" value="MXO70248.1"/>
    <property type="molecule type" value="Genomic_DNA"/>
</dbReference>
<dbReference type="PROSITE" id="PS51318">
    <property type="entry name" value="TAT"/>
    <property type="match status" value="1"/>
</dbReference>
<evidence type="ECO:0000256" key="3">
    <source>
        <dbReference type="ARBA" id="ARBA00022801"/>
    </source>
</evidence>
<dbReference type="Pfam" id="PF00884">
    <property type="entry name" value="Sulfatase"/>
    <property type="match status" value="2"/>
</dbReference>
<dbReference type="SUPFAM" id="SSF53649">
    <property type="entry name" value="Alkaline phosphatase-like"/>
    <property type="match status" value="1"/>
</dbReference>
<dbReference type="InterPro" id="IPR024607">
    <property type="entry name" value="Sulfatase_CS"/>
</dbReference>
<protein>
    <submittedName>
        <fullName evidence="7">Sulfatase-like hydrolase/transferase</fullName>
    </submittedName>
</protein>
<dbReference type="InterPro" id="IPR006311">
    <property type="entry name" value="TAT_signal"/>
</dbReference>
<dbReference type="InterPro" id="IPR011989">
    <property type="entry name" value="ARM-like"/>
</dbReference>
<dbReference type="PROSITE" id="PS00523">
    <property type="entry name" value="SULFATASE_1"/>
    <property type="match status" value="1"/>
</dbReference>
<dbReference type="GO" id="GO:0046872">
    <property type="term" value="F:metal ion binding"/>
    <property type="evidence" value="ECO:0007669"/>
    <property type="project" value="UniProtKB-KW"/>
</dbReference>
<dbReference type="OrthoDB" id="9795675at2"/>
<evidence type="ECO:0000256" key="5">
    <source>
        <dbReference type="SAM" id="SignalP"/>
    </source>
</evidence>
<evidence type="ECO:0000313" key="7">
    <source>
        <dbReference type="EMBL" id="MXO70248.1"/>
    </source>
</evidence>
<keyword evidence="7" id="KW-0808">Transferase</keyword>
<dbReference type="InterPro" id="IPR050738">
    <property type="entry name" value="Sulfatase"/>
</dbReference>
<feature type="domain" description="Sulfatase N-terminal" evidence="6">
    <location>
        <begin position="157"/>
        <end position="302"/>
    </location>
</feature>
<dbReference type="Proteomes" id="UP000466966">
    <property type="component" value="Unassembled WGS sequence"/>
</dbReference>
<dbReference type="GO" id="GO:0004065">
    <property type="term" value="F:arylsulfatase activity"/>
    <property type="evidence" value="ECO:0007669"/>
    <property type="project" value="TreeGrafter"/>
</dbReference>
<proteinExistence type="inferred from homology"/>
<feature type="signal peptide" evidence="5">
    <location>
        <begin position="1"/>
        <end position="23"/>
    </location>
</feature>
<comment type="similarity">
    <text evidence="1">Belongs to the sulfatase family.</text>
</comment>
<gene>
    <name evidence="7" type="ORF">GRI99_01205</name>
</gene>
<feature type="chain" id="PRO_5032436889" evidence="5">
    <location>
        <begin position="24"/>
        <end position="649"/>
    </location>
</feature>
<evidence type="ECO:0000313" key="8">
    <source>
        <dbReference type="Proteomes" id="UP000466966"/>
    </source>
</evidence>
<evidence type="ECO:0000256" key="4">
    <source>
        <dbReference type="ARBA" id="ARBA00022837"/>
    </source>
</evidence>
<dbReference type="InterPro" id="IPR016024">
    <property type="entry name" value="ARM-type_fold"/>
</dbReference>
<dbReference type="Gene3D" id="3.40.720.10">
    <property type="entry name" value="Alkaline Phosphatase, subunit A"/>
    <property type="match status" value="1"/>
</dbReference>
<dbReference type="Gene3D" id="1.25.10.10">
    <property type="entry name" value="Leucine-rich Repeat Variant"/>
    <property type="match status" value="1"/>
</dbReference>
<keyword evidence="4" id="KW-0106">Calcium</keyword>
<keyword evidence="3 7" id="KW-0378">Hydrolase</keyword>
<sequence>MTGLSRRALLGGTLGLAGLAATAARGQSGSERPNILCLVSEDNNPYIGAYGDRLARTPHIDALAARGVLFRNAYSVAPVCAPSRFGLLTGIDPRSCSPAQHMRAQARLPEGFQTYPELLRAAGYFCINNPKTDYNCDVDPQAIWDVQGVEGHWRMTPPGQPFLCVLNTGTTHENSMCSAREGSVTPQDVRVPAFLPDTPVIRADIARYYNAMEAMDAEIGNWLAQLEADGLADDTIVIYYGDNGGVLPRSKRYCYEEGLRVPLVVHVPPRWQHLAPGMPDSVSQAPVTLLDVPASLLSIAGVPQPPQMTGKPLLGQRIGQPVTYAFGFRDRMDERYDLVRTVTDGRWRYIRNYMPHRPNGQHVAFEWAMQAAYREWNALHLAGQLTAQQDAFFQAKPFEELYDLAADPDEVNNLIGTPAAAGVAARLSRALDRHMLAINDNGFLPEGATGEGYFESRDRAVYPLRKLMTLASRAASRSPRNLSRFQRLLASPVPAIRFWAARGLLMLGAQAAPARAALLDVLSNDAVPQVRVVAAEALVGLGEAEAAVPVLIALADDPQPLPVRVQALDALTFIGEAARPALPLLQRLAAITVAPGQTDYVPRLAAYLIALLEGTYDPRADAIPAQGCAALNRSGALFMGPPPSAAWPR</sequence>
<dbReference type="CDD" id="cd16027">
    <property type="entry name" value="SGSH"/>
    <property type="match status" value="1"/>
</dbReference>
<comment type="caution">
    <text evidence="7">The sequence shown here is derived from an EMBL/GenBank/DDBJ whole genome shotgun (WGS) entry which is preliminary data.</text>
</comment>
<evidence type="ECO:0000259" key="6">
    <source>
        <dbReference type="Pfam" id="PF00884"/>
    </source>
</evidence>
<dbReference type="RefSeq" id="WP_160770187.1">
    <property type="nucleotide sequence ID" value="NZ_WTYV01000001.1"/>
</dbReference>
<organism evidence="7 8">
    <name type="scientific">Alteraurantiacibacter buctensis</name>
    <dbReference type="NCBI Taxonomy" id="1503981"/>
    <lineage>
        <taxon>Bacteria</taxon>
        <taxon>Pseudomonadati</taxon>
        <taxon>Pseudomonadota</taxon>
        <taxon>Alphaproteobacteria</taxon>
        <taxon>Sphingomonadales</taxon>
        <taxon>Erythrobacteraceae</taxon>
        <taxon>Alteraurantiacibacter</taxon>
    </lineage>
</organism>
<dbReference type="PANTHER" id="PTHR42693">
    <property type="entry name" value="ARYLSULFATASE FAMILY MEMBER"/>
    <property type="match status" value="1"/>
</dbReference>
<dbReference type="Pfam" id="PF13646">
    <property type="entry name" value="HEAT_2"/>
    <property type="match status" value="1"/>
</dbReference>